<name>A0A1R3GIC4_COCAP</name>
<comment type="caution">
    <text evidence="2">The sequence shown here is derived from an EMBL/GenBank/DDBJ whole genome shotgun (WGS) entry which is preliminary data.</text>
</comment>
<sequence length="80" mass="8831">MARRGRNKRLKMVPRTNWRPSVEDNDNIEGLDVNAENHDITTPPSEVPIVNPSTADSNICSEVPIANPPIVDSAIQRNGE</sequence>
<keyword evidence="3" id="KW-1185">Reference proteome</keyword>
<feature type="compositionally biased region" description="Basic residues" evidence="1">
    <location>
        <begin position="1"/>
        <end position="12"/>
    </location>
</feature>
<dbReference type="AlphaFoldDB" id="A0A1R3GIC4"/>
<gene>
    <name evidence="2" type="ORF">CCACVL1_25684</name>
</gene>
<accession>A0A1R3GIC4</accession>
<protein>
    <submittedName>
        <fullName evidence="2">Uncharacterized protein</fullName>
    </submittedName>
</protein>
<dbReference type="Gramene" id="OMO57799">
    <property type="protein sequence ID" value="OMO57799"/>
    <property type="gene ID" value="CCACVL1_25684"/>
</dbReference>
<dbReference type="Proteomes" id="UP000188268">
    <property type="component" value="Unassembled WGS sequence"/>
</dbReference>
<reference evidence="2 3" key="1">
    <citation type="submission" date="2013-09" db="EMBL/GenBank/DDBJ databases">
        <title>Corchorus capsularis genome sequencing.</title>
        <authorList>
            <person name="Alam M."/>
            <person name="Haque M.S."/>
            <person name="Islam M.S."/>
            <person name="Emdad E.M."/>
            <person name="Islam M.M."/>
            <person name="Ahmed B."/>
            <person name="Halim A."/>
            <person name="Hossen Q.M.M."/>
            <person name="Hossain M.Z."/>
            <person name="Ahmed R."/>
            <person name="Khan M.M."/>
            <person name="Islam R."/>
            <person name="Rashid M.M."/>
            <person name="Khan S.A."/>
            <person name="Rahman M.S."/>
            <person name="Alam M."/>
        </authorList>
    </citation>
    <scope>NUCLEOTIDE SEQUENCE [LARGE SCALE GENOMIC DNA]</scope>
    <source>
        <strain evidence="3">cv. CVL-1</strain>
        <tissue evidence="2">Whole seedling</tissue>
    </source>
</reference>
<evidence type="ECO:0000256" key="1">
    <source>
        <dbReference type="SAM" id="MobiDB-lite"/>
    </source>
</evidence>
<dbReference type="EMBL" id="AWWV01014293">
    <property type="protein sequence ID" value="OMO57799.1"/>
    <property type="molecule type" value="Genomic_DNA"/>
</dbReference>
<proteinExistence type="predicted"/>
<evidence type="ECO:0000313" key="2">
    <source>
        <dbReference type="EMBL" id="OMO57799.1"/>
    </source>
</evidence>
<evidence type="ECO:0000313" key="3">
    <source>
        <dbReference type="Proteomes" id="UP000188268"/>
    </source>
</evidence>
<feature type="region of interest" description="Disordered" evidence="1">
    <location>
        <begin position="1"/>
        <end position="27"/>
    </location>
</feature>
<organism evidence="2 3">
    <name type="scientific">Corchorus capsularis</name>
    <name type="common">Jute</name>
    <dbReference type="NCBI Taxonomy" id="210143"/>
    <lineage>
        <taxon>Eukaryota</taxon>
        <taxon>Viridiplantae</taxon>
        <taxon>Streptophyta</taxon>
        <taxon>Embryophyta</taxon>
        <taxon>Tracheophyta</taxon>
        <taxon>Spermatophyta</taxon>
        <taxon>Magnoliopsida</taxon>
        <taxon>eudicotyledons</taxon>
        <taxon>Gunneridae</taxon>
        <taxon>Pentapetalae</taxon>
        <taxon>rosids</taxon>
        <taxon>malvids</taxon>
        <taxon>Malvales</taxon>
        <taxon>Malvaceae</taxon>
        <taxon>Grewioideae</taxon>
        <taxon>Apeibeae</taxon>
        <taxon>Corchorus</taxon>
    </lineage>
</organism>